<gene>
    <name evidence="2" type="ORF">RNA01_33070</name>
</gene>
<organism evidence="2 3">
    <name type="scientific">Ciceribacter naphthalenivorans</name>
    <dbReference type="NCBI Taxonomy" id="1118451"/>
    <lineage>
        <taxon>Bacteria</taxon>
        <taxon>Pseudomonadati</taxon>
        <taxon>Pseudomonadota</taxon>
        <taxon>Alphaproteobacteria</taxon>
        <taxon>Hyphomicrobiales</taxon>
        <taxon>Rhizobiaceae</taxon>
        <taxon>Ciceribacter</taxon>
    </lineage>
</organism>
<feature type="region of interest" description="Disordered" evidence="1">
    <location>
        <begin position="1"/>
        <end position="32"/>
    </location>
</feature>
<accession>A0A512HLP7</accession>
<evidence type="ECO:0000313" key="3">
    <source>
        <dbReference type="Proteomes" id="UP000321717"/>
    </source>
</evidence>
<evidence type="ECO:0000313" key="2">
    <source>
        <dbReference type="EMBL" id="GEO86375.1"/>
    </source>
</evidence>
<proteinExistence type="predicted"/>
<protein>
    <submittedName>
        <fullName evidence="2">Uncharacterized protein</fullName>
    </submittedName>
</protein>
<dbReference type="Proteomes" id="UP000321717">
    <property type="component" value="Unassembled WGS sequence"/>
</dbReference>
<comment type="caution">
    <text evidence="2">The sequence shown here is derived from an EMBL/GenBank/DDBJ whole genome shotgun (WGS) entry which is preliminary data.</text>
</comment>
<evidence type="ECO:0000256" key="1">
    <source>
        <dbReference type="SAM" id="MobiDB-lite"/>
    </source>
</evidence>
<reference evidence="2 3" key="1">
    <citation type="submission" date="2019-07" db="EMBL/GenBank/DDBJ databases">
        <title>Whole genome shotgun sequence of Rhizobium naphthalenivorans NBRC 107585.</title>
        <authorList>
            <person name="Hosoyama A."/>
            <person name="Uohara A."/>
            <person name="Ohji S."/>
            <person name="Ichikawa N."/>
        </authorList>
    </citation>
    <scope>NUCLEOTIDE SEQUENCE [LARGE SCALE GENOMIC DNA]</scope>
    <source>
        <strain evidence="2 3">NBRC 107585</strain>
    </source>
</reference>
<sequence>MRASVPPHTPTGKNSGCHGITSTHNKPHNVAKQPFTHIEIGIDANINGSDNLAGHTKEIAQEALPHNQQSDYESESAPFIHKHRQGRARSTPPLDQLHGAHYPTP</sequence>
<keyword evidence="3" id="KW-1185">Reference proteome</keyword>
<name>A0A512HLP7_9HYPH</name>
<dbReference type="AlphaFoldDB" id="A0A512HLP7"/>
<feature type="region of interest" description="Disordered" evidence="1">
    <location>
        <begin position="62"/>
        <end position="105"/>
    </location>
</feature>
<dbReference type="EMBL" id="BJZP01000019">
    <property type="protein sequence ID" value="GEO86375.1"/>
    <property type="molecule type" value="Genomic_DNA"/>
</dbReference>